<keyword evidence="1" id="KW-0175">Coiled coil</keyword>
<evidence type="ECO:0000259" key="4">
    <source>
        <dbReference type="PROSITE" id="PS50994"/>
    </source>
</evidence>
<keyword evidence="6" id="KW-0645">Protease</keyword>
<feature type="compositionally biased region" description="Basic and acidic residues" evidence="2">
    <location>
        <begin position="47"/>
        <end position="57"/>
    </location>
</feature>
<dbReference type="EMBL" id="CAMXCT020001546">
    <property type="protein sequence ID" value="CAL1144429.1"/>
    <property type="molecule type" value="Genomic_DNA"/>
</dbReference>
<evidence type="ECO:0000313" key="7">
    <source>
        <dbReference type="Proteomes" id="UP001152797"/>
    </source>
</evidence>
<dbReference type="GO" id="GO:0008233">
    <property type="term" value="F:peptidase activity"/>
    <property type="evidence" value="ECO:0007669"/>
    <property type="project" value="UniProtKB-KW"/>
</dbReference>
<dbReference type="EMBL" id="CAMXCT030001546">
    <property type="protein sequence ID" value="CAL4778366.1"/>
    <property type="molecule type" value="Genomic_DNA"/>
</dbReference>
<feature type="compositionally biased region" description="Acidic residues" evidence="2">
    <location>
        <begin position="191"/>
        <end position="201"/>
    </location>
</feature>
<dbReference type="SUPFAM" id="SSF56672">
    <property type="entry name" value="DNA/RNA polymerases"/>
    <property type="match status" value="1"/>
</dbReference>
<dbReference type="SUPFAM" id="SSF53098">
    <property type="entry name" value="Ribonuclease H-like"/>
    <property type="match status" value="1"/>
</dbReference>
<sequence length="1763" mass="195829">GVPKKCLRQKRFPKTNSPKTNCAPKTNSPPKTNSEDECPEDELPPENEFHPKDEFRRRIPRRRIAPRRRISPRRRIANPEDELRPEDEFPHEDELRTPKTNYMFPRRNPPRRQISKTNSPKTNCVPNASRQRTPDELRRRIPRPKTHSEDEFPEDELPSEDQFPPKGELRRRIPEDELRPEDVLPPKTNCEDEFPEDDLRPEDDKLPPPKTNSEDDFFEDELWFPKTDSSSKEELRRRIAPRDAIARILKRINRHSKAVRSPLMINCEKVQRRPVMSPKPTRKSGASVEHQMSDLIRRRRDGPAGSMPSAGQQVPAAGESAAEERLADDAAVAADERAAGTKVKATLAGDKEVYMALSPTGVIIGDEGTEPIVPMGLLTTVLGCEISWGTQGLEVLHPQWGRLEVTVEDGCPVVLQEVAMKLIQQIESKAKHMAKILKMDTSSEAMWLRRLVEEHPAFQGQDDRYTLSRAFHEVGGDRRLLCELDVLHEKKSSDLSPAGDAYPLLLRAALDGWVKAWVGSVLRHMEVPGEVMPRPLRGWNGAEWGLEGLSSLEKSQVQGDDVLMLRFLVLFVVSETVRRANGTDQPTTLILEQPAPPEDKPEVVSLWRKLSRWPALLMRAMAIGLQTCTLGEQIKMRAVSWQEHVAAGHTPFRKECRVCQEASAQDAKHRRQHLPPKAGILSVDITGPFRQAPDLNKRHAKYLLVACFTWPARSNYVQEEKDEDFNVPDGAPEIEDQGAENIPVLEDEPPEQEVHQQEERKEPEEGKDQKEEELREEERQDIKIEVTKMCEPISSRSKEEITKAITNMYMRLRADGYVVTQLHSDLGAEFKSKALESWCQSRTILHTYTPGDQPQMNGRCEVTVKHLKAAIRRTLHGAGAPFERWPLAARFINEKLRQKQVGKEQKTPPFLSEVLVRKRFWRMKELEPTQERERRRLRHKASVYKMEAEEEEGDLGTEGMKVDVENTTAVEQETSQIRRQERVRRLIEEEMVEAMEDDQQVAGMVLDSIGSLKQLLGPDKGEEILQTRIVLQAEVRRSMEEWRPSIEKELTSLFETKGALRRVSESEVNKLVAEDLAEVIPSKLVFTVKPDQSQKAGKKKTRLVACGNYSDREESQDLFAGGATAVALRAALTIAAQMGFLGSVMDVRTAFLNAPMVLNSQEGQSPKRAFIKPPALLVAAGLAKHGEYYEAIMALYGYRESPRLWSDYRDVEMSNMEIDCQGGALTLQQMITEPNMWRMMLRQPGPFGTTQAEEFVGLVLVYVDDLLVLGTSEAMKAMILAVRQKWETSEPECIGITNEEPEVVDNPEEKTAANVKEAQKVVGELVWITARTRPDLAFFVSKLASMITKSPLQVVSLVKSVWHYLAATWSHGLVFKNEEGERQLNVFTDASYSDVSFGQLQQRKAASTAESELVEVLEGSLAGDAVKVVLEEALDVVARAFSFTDSSAAVSIIAGESGSWRTRHLRKRADILRSKVLSGECLLRHVPGAEMPADLGTKVLSVQKFNQHKEAMGMFVGMLGAVEENHPKVSHQAGISQKAKENALKAIILMTKLALPKGEEISTALIVSDSQPILPNASDRKGFPSLIVFVAVIFCIGVLVGVSTAGAASGVSTAGAASGVSTAGAASGVSTAGAASGVSTAGAASGDSTAGAALRASRAADPNHSTAGADSGVSTAGAASGVSTAGAALQGRELPTPIKARLVLHRALQELLARAAARLVPLQAPEAQLPLAAGRMILKRINRHSKAVRSPLMINCEKVQRRP</sequence>
<dbReference type="Proteomes" id="UP001152797">
    <property type="component" value="Unassembled WGS sequence"/>
</dbReference>
<keyword evidence="3" id="KW-1133">Transmembrane helix</keyword>
<feature type="transmembrane region" description="Helical" evidence="3">
    <location>
        <begin position="1582"/>
        <end position="1602"/>
    </location>
</feature>
<keyword evidence="3" id="KW-0812">Transmembrane</keyword>
<feature type="coiled-coil region" evidence="1">
    <location>
        <begin position="970"/>
        <end position="997"/>
    </location>
</feature>
<protein>
    <submittedName>
        <fullName evidence="6">Copia protein (Gag-int-pol protein) [Cleaved into: Copia VLP protein Copia protease ]</fullName>
    </submittedName>
</protein>
<feature type="compositionally biased region" description="Acidic residues" evidence="2">
    <location>
        <begin position="35"/>
        <end position="45"/>
    </location>
</feature>
<dbReference type="EMBL" id="CAMXCT010001546">
    <property type="protein sequence ID" value="CAI3991054.1"/>
    <property type="molecule type" value="Genomic_DNA"/>
</dbReference>
<feature type="compositionally biased region" description="Basic and acidic residues" evidence="2">
    <location>
        <begin position="77"/>
        <end position="97"/>
    </location>
</feature>
<evidence type="ECO:0000313" key="6">
    <source>
        <dbReference type="EMBL" id="CAL4778366.1"/>
    </source>
</evidence>
<dbReference type="Gene3D" id="3.30.420.10">
    <property type="entry name" value="Ribonuclease H-like superfamily/Ribonuclease H"/>
    <property type="match status" value="1"/>
</dbReference>
<feature type="compositionally biased region" description="Polar residues" evidence="2">
    <location>
        <begin position="14"/>
        <end position="32"/>
    </location>
</feature>
<feature type="region of interest" description="Disordered" evidence="2">
    <location>
        <begin position="1"/>
        <end position="218"/>
    </location>
</feature>
<dbReference type="GO" id="GO:0006508">
    <property type="term" value="P:proteolysis"/>
    <property type="evidence" value="ECO:0007669"/>
    <property type="project" value="UniProtKB-KW"/>
</dbReference>
<keyword evidence="3" id="KW-0472">Membrane</keyword>
<feature type="compositionally biased region" description="Polar residues" evidence="2">
    <location>
        <begin position="115"/>
        <end position="131"/>
    </location>
</feature>
<keyword evidence="6" id="KW-0378">Hydrolase</keyword>
<evidence type="ECO:0000256" key="2">
    <source>
        <dbReference type="SAM" id="MobiDB-lite"/>
    </source>
</evidence>
<evidence type="ECO:0000256" key="3">
    <source>
        <dbReference type="SAM" id="Phobius"/>
    </source>
</evidence>
<accession>A0A9P1FVG0</accession>
<feature type="compositionally biased region" description="Basic and acidic residues" evidence="2">
    <location>
        <begin position="752"/>
        <end position="780"/>
    </location>
</feature>
<feature type="compositionally biased region" description="Basic residues" evidence="2">
    <location>
        <begin position="58"/>
        <end position="76"/>
    </location>
</feature>
<feature type="region of interest" description="Disordered" evidence="2">
    <location>
        <begin position="1654"/>
        <end position="1674"/>
    </location>
</feature>
<feature type="non-terminal residue" evidence="5">
    <location>
        <position position="1763"/>
    </location>
</feature>
<dbReference type="OrthoDB" id="445610at2759"/>
<reference evidence="5" key="1">
    <citation type="submission" date="2022-10" db="EMBL/GenBank/DDBJ databases">
        <authorList>
            <person name="Chen Y."/>
            <person name="Dougan E. K."/>
            <person name="Chan C."/>
            <person name="Rhodes N."/>
            <person name="Thang M."/>
        </authorList>
    </citation>
    <scope>NUCLEOTIDE SEQUENCE</scope>
</reference>
<dbReference type="InterPro" id="IPR043502">
    <property type="entry name" value="DNA/RNA_pol_sf"/>
</dbReference>
<dbReference type="GO" id="GO:0015074">
    <property type="term" value="P:DNA integration"/>
    <property type="evidence" value="ECO:0007669"/>
    <property type="project" value="InterPro"/>
</dbReference>
<feature type="domain" description="Integrase catalytic" evidence="4">
    <location>
        <begin position="792"/>
        <end position="917"/>
    </location>
</feature>
<name>A0A9P1FVG0_9DINO</name>
<dbReference type="InterPro" id="IPR001584">
    <property type="entry name" value="Integrase_cat-core"/>
</dbReference>
<keyword evidence="7" id="KW-1185">Reference proteome</keyword>
<evidence type="ECO:0000313" key="5">
    <source>
        <dbReference type="EMBL" id="CAI3991054.1"/>
    </source>
</evidence>
<dbReference type="InterPro" id="IPR012337">
    <property type="entry name" value="RNaseH-like_sf"/>
</dbReference>
<dbReference type="PROSITE" id="PS50994">
    <property type="entry name" value="INTEGRASE"/>
    <property type="match status" value="1"/>
</dbReference>
<feature type="region of interest" description="Disordered" evidence="2">
    <location>
        <begin position="720"/>
        <end position="780"/>
    </location>
</feature>
<proteinExistence type="predicted"/>
<comment type="caution">
    <text evidence="5">The sequence shown here is derived from an EMBL/GenBank/DDBJ whole genome shotgun (WGS) entry which is preliminary data.</text>
</comment>
<feature type="non-terminal residue" evidence="5">
    <location>
        <position position="1"/>
    </location>
</feature>
<feature type="compositionally biased region" description="Basic and acidic residues" evidence="2">
    <location>
        <begin position="167"/>
        <end position="184"/>
    </location>
</feature>
<organism evidence="5">
    <name type="scientific">Cladocopium goreaui</name>
    <dbReference type="NCBI Taxonomy" id="2562237"/>
    <lineage>
        <taxon>Eukaryota</taxon>
        <taxon>Sar</taxon>
        <taxon>Alveolata</taxon>
        <taxon>Dinophyceae</taxon>
        <taxon>Suessiales</taxon>
        <taxon>Symbiodiniaceae</taxon>
        <taxon>Cladocopium</taxon>
    </lineage>
</organism>
<feature type="compositionally biased region" description="Basic residues" evidence="2">
    <location>
        <begin position="1"/>
        <end position="13"/>
    </location>
</feature>
<dbReference type="InterPro" id="IPR036397">
    <property type="entry name" value="RNaseH_sf"/>
</dbReference>
<evidence type="ECO:0000256" key="1">
    <source>
        <dbReference type="SAM" id="Coils"/>
    </source>
</evidence>
<dbReference type="GO" id="GO:0003676">
    <property type="term" value="F:nucleic acid binding"/>
    <property type="evidence" value="ECO:0007669"/>
    <property type="project" value="InterPro"/>
</dbReference>
<gene>
    <name evidence="5" type="ORF">C1SCF055_LOCUS17990</name>
</gene>
<reference evidence="6 7" key="2">
    <citation type="submission" date="2024-05" db="EMBL/GenBank/DDBJ databases">
        <authorList>
            <person name="Chen Y."/>
            <person name="Shah S."/>
            <person name="Dougan E. K."/>
            <person name="Thang M."/>
            <person name="Chan C."/>
        </authorList>
    </citation>
    <scope>NUCLEOTIDE SEQUENCE [LARGE SCALE GENOMIC DNA]</scope>
</reference>
<feature type="region of interest" description="Disordered" evidence="2">
    <location>
        <begin position="299"/>
        <end position="329"/>
    </location>
</feature>
<feature type="compositionally biased region" description="Acidic residues" evidence="2">
    <location>
        <begin position="720"/>
        <end position="738"/>
    </location>
</feature>